<dbReference type="AlphaFoldDB" id="A0A0T5PFK7"/>
<dbReference type="Gene3D" id="3.40.50.720">
    <property type="entry name" value="NAD(P)-binding Rossmann-like Domain"/>
    <property type="match status" value="1"/>
</dbReference>
<dbReference type="PANTHER" id="PTHR12126:SF11">
    <property type="entry name" value="NADH DEHYDROGENASE [UBIQUINONE] 1 ALPHA SUBCOMPLEX SUBUNIT 9, MITOCHONDRIAL"/>
    <property type="match status" value="1"/>
</dbReference>
<organism evidence="3 5">
    <name type="scientific">Roseovarius indicus</name>
    <dbReference type="NCBI Taxonomy" id="540747"/>
    <lineage>
        <taxon>Bacteria</taxon>
        <taxon>Pseudomonadati</taxon>
        <taxon>Pseudomonadota</taxon>
        <taxon>Alphaproteobacteria</taxon>
        <taxon>Rhodobacterales</taxon>
        <taxon>Roseobacteraceae</taxon>
        <taxon>Roseovarius</taxon>
    </lineage>
</organism>
<dbReference type="RefSeq" id="WP_057813078.1">
    <property type="nucleotide sequence ID" value="NZ_CP031598.1"/>
</dbReference>
<dbReference type="InterPro" id="IPR001509">
    <property type="entry name" value="Epimerase_deHydtase"/>
</dbReference>
<dbReference type="STRING" id="540747.SAMN04488031_102832"/>
<keyword evidence="5" id="KW-1185">Reference proteome</keyword>
<dbReference type="EMBL" id="LAXI01000001">
    <property type="protein sequence ID" value="KRS19807.1"/>
    <property type="molecule type" value="Genomic_DNA"/>
</dbReference>
<dbReference type="Proteomes" id="UP000325785">
    <property type="component" value="Chromosome"/>
</dbReference>
<keyword evidence="1" id="KW-0472">Membrane</keyword>
<feature type="transmembrane region" description="Helical" evidence="1">
    <location>
        <begin position="355"/>
        <end position="376"/>
    </location>
</feature>
<dbReference type="PANTHER" id="PTHR12126">
    <property type="entry name" value="NADH-UBIQUINONE OXIDOREDUCTASE 39 KDA SUBUNIT-RELATED"/>
    <property type="match status" value="1"/>
</dbReference>
<dbReference type="Proteomes" id="UP000051401">
    <property type="component" value="Unassembled WGS sequence"/>
</dbReference>
<evidence type="ECO:0000259" key="2">
    <source>
        <dbReference type="Pfam" id="PF01370"/>
    </source>
</evidence>
<evidence type="ECO:0000313" key="3">
    <source>
        <dbReference type="EMBL" id="KRS19807.1"/>
    </source>
</evidence>
<feature type="transmembrane region" description="Helical" evidence="1">
    <location>
        <begin position="410"/>
        <end position="427"/>
    </location>
</feature>
<keyword evidence="1" id="KW-1133">Transmembrane helix</keyword>
<dbReference type="Pfam" id="PF01370">
    <property type="entry name" value="Epimerase"/>
    <property type="match status" value="1"/>
</dbReference>
<reference evidence="4 6" key="2">
    <citation type="submission" date="2018-08" db="EMBL/GenBank/DDBJ databases">
        <title>Genetic Globetrotter - A new plasmid hitch-hiking vast phylogenetic and geographic distances.</title>
        <authorList>
            <person name="Vollmers J."/>
            <person name="Petersen J."/>
        </authorList>
    </citation>
    <scope>NUCLEOTIDE SEQUENCE [LARGE SCALE GENOMIC DNA]</scope>
    <source>
        <strain evidence="4 6">DSM 26383</strain>
    </source>
</reference>
<proteinExistence type="predicted"/>
<dbReference type="InterPro" id="IPR036291">
    <property type="entry name" value="NAD(P)-bd_dom_sf"/>
</dbReference>
<evidence type="ECO:0000313" key="5">
    <source>
        <dbReference type="Proteomes" id="UP000051401"/>
    </source>
</evidence>
<feature type="domain" description="NAD-dependent epimerase/dehydratase" evidence="2">
    <location>
        <begin position="8"/>
        <end position="110"/>
    </location>
</feature>
<keyword evidence="1" id="KW-0812">Transmembrane</keyword>
<gene>
    <name evidence="4" type="ORF">RIdsm_04670</name>
    <name evidence="3" type="ORF">XM52_02985</name>
</gene>
<feature type="transmembrane region" description="Helical" evidence="1">
    <location>
        <begin position="316"/>
        <end position="335"/>
    </location>
</feature>
<dbReference type="InterPro" id="IPR051207">
    <property type="entry name" value="ComplexI_NDUFA9_subunit"/>
</dbReference>
<evidence type="ECO:0000256" key="1">
    <source>
        <dbReference type="SAM" id="Phobius"/>
    </source>
</evidence>
<reference evidence="3 5" key="1">
    <citation type="submission" date="2015-04" db="EMBL/GenBank/DDBJ databases">
        <title>The draft genome sequence of Roseovarius indicus B108T.</title>
        <authorList>
            <person name="Li G."/>
            <person name="Lai Q."/>
            <person name="Shao Z."/>
            <person name="Yan P."/>
        </authorList>
    </citation>
    <scope>NUCLEOTIDE SEQUENCE [LARGE SCALE GENOMIC DNA]</scope>
    <source>
        <strain evidence="3 5">B108</strain>
    </source>
</reference>
<dbReference type="PATRIC" id="fig|540747.5.peg.609"/>
<dbReference type="InterPro" id="IPR025695">
    <property type="entry name" value="DoxX-like"/>
</dbReference>
<dbReference type="OrthoDB" id="5377001at2"/>
<dbReference type="EMBL" id="CP031598">
    <property type="protein sequence ID" value="QEW28830.1"/>
    <property type="molecule type" value="Genomic_DNA"/>
</dbReference>
<dbReference type="SUPFAM" id="SSF51735">
    <property type="entry name" value="NAD(P)-binding Rossmann-fold domains"/>
    <property type="match status" value="1"/>
</dbReference>
<accession>A0A0T5PFK7</accession>
<dbReference type="GO" id="GO:0044877">
    <property type="term" value="F:protein-containing complex binding"/>
    <property type="evidence" value="ECO:0007669"/>
    <property type="project" value="TreeGrafter"/>
</dbReference>
<dbReference type="Pfam" id="PF13781">
    <property type="entry name" value="DoxX_3"/>
    <property type="match status" value="1"/>
</dbReference>
<evidence type="ECO:0000313" key="6">
    <source>
        <dbReference type="Proteomes" id="UP000325785"/>
    </source>
</evidence>
<sequence length="431" mass="45527">MTEAQGKVLILGADGFIGRHLAFGLRAVGLEVVASARRCARLDRMGFETLEADLASPEAATVAFWQGRLEGVSHVVNAAGVLTASERVSGAVHVQAPAAVYEALGKTGQRETGRGVLISAVGIDDSETGFARHRREGEAVALAHGIMPLRAGLVLGETSYGGSSLARALAALPFVMPVVGAGEQPFNPVHAADLTKTVAHFLTHPAEGVQEIGGPEVVTQTEMLTGLRRWLGLGPVPVLRLPVWLCRAMGRVGDAMRLGPISVTAVTQLEAGVLAEPSEAVRALPERPRGFSDFINARPAGTQDLWHARLYLMRPVLRLVLAVLWSVSGLIGLFLPTAEFLPLIAGSGVPDWLAIAFARLGGVADLLIAGALLRGWRPRSMAVVQAAMVLGYTVAFSVLAPVLWLLPLGGLLKNLPVLALIALLYILEDER</sequence>
<feature type="transmembrane region" description="Helical" evidence="1">
    <location>
        <begin position="383"/>
        <end position="404"/>
    </location>
</feature>
<dbReference type="KEGG" id="rid:RIdsm_04670"/>
<protein>
    <submittedName>
        <fullName evidence="4">NADH-flavin reductase</fullName>
    </submittedName>
</protein>
<evidence type="ECO:0000313" key="4">
    <source>
        <dbReference type="EMBL" id="QEW28830.1"/>
    </source>
</evidence>
<name>A0A0T5PFK7_9RHOB</name>